<comment type="caution">
    <text evidence="1">The sequence shown here is derived from an EMBL/GenBank/DDBJ whole genome shotgun (WGS) entry which is preliminary data.</text>
</comment>
<dbReference type="Proteomes" id="UP000886501">
    <property type="component" value="Unassembled WGS sequence"/>
</dbReference>
<dbReference type="EMBL" id="MU118110">
    <property type="protein sequence ID" value="KAF9644988.1"/>
    <property type="molecule type" value="Genomic_DNA"/>
</dbReference>
<evidence type="ECO:0000313" key="1">
    <source>
        <dbReference type="EMBL" id="KAF9644988.1"/>
    </source>
</evidence>
<evidence type="ECO:0000313" key="2">
    <source>
        <dbReference type="Proteomes" id="UP000886501"/>
    </source>
</evidence>
<reference evidence="1" key="1">
    <citation type="submission" date="2019-10" db="EMBL/GenBank/DDBJ databases">
        <authorList>
            <consortium name="DOE Joint Genome Institute"/>
            <person name="Kuo A."/>
            <person name="Miyauchi S."/>
            <person name="Kiss E."/>
            <person name="Drula E."/>
            <person name="Kohler A."/>
            <person name="Sanchez-Garcia M."/>
            <person name="Andreopoulos B."/>
            <person name="Barry K.W."/>
            <person name="Bonito G."/>
            <person name="Buee M."/>
            <person name="Carver A."/>
            <person name="Chen C."/>
            <person name="Cichocki N."/>
            <person name="Clum A."/>
            <person name="Culley D."/>
            <person name="Crous P.W."/>
            <person name="Fauchery L."/>
            <person name="Girlanda M."/>
            <person name="Hayes R."/>
            <person name="Keri Z."/>
            <person name="Labutti K."/>
            <person name="Lipzen A."/>
            <person name="Lombard V."/>
            <person name="Magnuson J."/>
            <person name="Maillard F."/>
            <person name="Morin E."/>
            <person name="Murat C."/>
            <person name="Nolan M."/>
            <person name="Ohm R."/>
            <person name="Pangilinan J."/>
            <person name="Pereira M."/>
            <person name="Perotto S."/>
            <person name="Peter M."/>
            <person name="Riley R."/>
            <person name="Sitrit Y."/>
            <person name="Stielow B."/>
            <person name="Szollosi G."/>
            <person name="Zifcakova L."/>
            <person name="Stursova M."/>
            <person name="Spatafora J.W."/>
            <person name="Tedersoo L."/>
            <person name="Vaario L.-M."/>
            <person name="Yamada A."/>
            <person name="Yan M."/>
            <person name="Wang P."/>
            <person name="Xu J."/>
            <person name="Bruns T."/>
            <person name="Baldrian P."/>
            <person name="Vilgalys R."/>
            <person name="Henrissat B."/>
            <person name="Grigoriev I.V."/>
            <person name="Hibbett D."/>
            <person name="Nagy L.G."/>
            <person name="Martin F.M."/>
        </authorList>
    </citation>
    <scope>NUCLEOTIDE SEQUENCE</scope>
    <source>
        <strain evidence="1">P2</strain>
    </source>
</reference>
<keyword evidence="2" id="KW-1185">Reference proteome</keyword>
<organism evidence="1 2">
    <name type="scientific">Thelephora ganbajun</name>
    <name type="common">Ganba fungus</name>
    <dbReference type="NCBI Taxonomy" id="370292"/>
    <lineage>
        <taxon>Eukaryota</taxon>
        <taxon>Fungi</taxon>
        <taxon>Dikarya</taxon>
        <taxon>Basidiomycota</taxon>
        <taxon>Agaricomycotina</taxon>
        <taxon>Agaricomycetes</taxon>
        <taxon>Thelephorales</taxon>
        <taxon>Thelephoraceae</taxon>
        <taxon>Thelephora</taxon>
    </lineage>
</organism>
<name>A0ACB6Z6M4_THEGA</name>
<accession>A0ACB6Z6M4</accession>
<gene>
    <name evidence="1" type="ORF">BDM02DRAFT_811127</name>
</gene>
<reference evidence="1" key="2">
    <citation type="journal article" date="2020" name="Nat. Commun.">
        <title>Large-scale genome sequencing of mycorrhizal fungi provides insights into the early evolution of symbiotic traits.</title>
        <authorList>
            <person name="Miyauchi S."/>
            <person name="Kiss E."/>
            <person name="Kuo A."/>
            <person name="Drula E."/>
            <person name="Kohler A."/>
            <person name="Sanchez-Garcia M."/>
            <person name="Morin E."/>
            <person name="Andreopoulos B."/>
            <person name="Barry K.W."/>
            <person name="Bonito G."/>
            <person name="Buee M."/>
            <person name="Carver A."/>
            <person name="Chen C."/>
            <person name="Cichocki N."/>
            <person name="Clum A."/>
            <person name="Culley D."/>
            <person name="Crous P.W."/>
            <person name="Fauchery L."/>
            <person name="Girlanda M."/>
            <person name="Hayes R.D."/>
            <person name="Keri Z."/>
            <person name="LaButti K."/>
            <person name="Lipzen A."/>
            <person name="Lombard V."/>
            <person name="Magnuson J."/>
            <person name="Maillard F."/>
            <person name="Murat C."/>
            <person name="Nolan M."/>
            <person name="Ohm R.A."/>
            <person name="Pangilinan J."/>
            <person name="Pereira M.F."/>
            <person name="Perotto S."/>
            <person name="Peter M."/>
            <person name="Pfister S."/>
            <person name="Riley R."/>
            <person name="Sitrit Y."/>
            <person name="Stielow J.B."/>
            <person name="Szollosi G."/>
            <person name="Zifcakova L."/>
            <person name="Stursova M."/>
            <person name="Spatafora J.W."/>
            <person name="Tedersoo L."/>
            <person name="Vaario L.M."/>
            <person name="Yamada A."/>
            <person name="Yan M."/>
            <person name="Wang P."/>
            <person name="Xu J."/>
            <person name="Bruns T."/>
            <person name="Baldrian P."/>
            <person name="Vilgalys R."/>
            <person name="Dunand C."/>
            <person name="Henrissat B."/>
            <person name="Grigoriev I.V."/>
            <person name="Hibbett D."/>
            <person name="Nagy L.G."/>
            <person name="Martin F.M."/>
        </authorList>
    </citation>
    <scope>NUCLEOTIDE SEQUENCE</scope>
    <source>
        <strain evidence="1">P2</strain>
    </source>
</reference>
<proteinExistence type="predicted"/>
<protein>
    <submittedName>
        <fullName evidence="1">Barren-domain-containing protein</fullName>
    </submittedName>
</protein>
<sequence>MARSVRSRAPSVKAPTYEESDDSGGDTETEEQEWNERSANRVAKASSSRPSGKSPSKRPIRADIGDKENTADGYVPNGAGGSSGSSGRTTVNLKRTETAGKFNDDEAEKRKRRKSAKLLGQQPTSFDGLTDPGPAVNGLNAGKQPAQLNSVVPAAPIINVPRDVMNSNFEEWMKMATDNKINANNSWNFALIDYFHDMSLLRNNTDNSINFQRASCTLDGCVKIWTSRVDSVNDETNKLLRGVRDGPGGGDSDNEGDPDGADGGPGSQRTQRKGTHRAEATLAKSAAQLRSKKLDLEFSVDPLFKKTCADFDEGGAHGLLMNHLSLGVGIDGGGLRVVFDASDAVAKSGDDEEADEVEPVETIDLSELRAQFLLNPDDLDYKSIAPSLRDFLFSSNNFSFDDDHNSMYRDDTFVFTQGDFGDDDAGDNGPIGYTQEDTGDGVPFDGGDMQEPAPVQDFFSSDQANQDGYTGDGDFGGDDDFGGDGENGSVGADADHHVGGGVPGPGRGTFVPFDPTRGPNERDLIMAMMNPDADGGTMDYFDKNVLKNWAGPEHWKLRKVIRKPVGEQTTVAAPKQKREKKEAFKINFYEPLGMSAKEFAKEKFAPPTRGVGINLPGYSLPSSSKSGKKGSKKNKEKEKREEQVLPDDMHFSSRQLVTLFLKPDFSLKMRGQRVGPKVTTDGEIDENFWAQAAADQAAGRSGEDGNENGDDQGIPFNTQFFHDDFDDGDGPGFDDGDDGGGVGSMAPGAEGDEPDLMATLAGSSRRVRPQYVNYAKKAKRVDVRKLKENIWKSLDIKVPKPKSPDESMDVDDEGENGGSLTDPTDHRVFDSVVSNLRKTYPKDKMQDISTSFCFICLLHLANERGLKIEVGESPDAEGEAEPEEGDNMVGDLWGLKVFRDPSAIPPK</sequence>